<dbReference type="Proteomes" id="UP001056855">
    <property type="component" value="Plasmid unnamed3"/>
</dbReference>
<geneLocation type="plasmid" evidence="1 2">
    <name>unnamed3</name>
</geneLocation>
<keyword evidence="2" id="KW-1185">Reference proteome</keyword>
<dbReference type="GeneID" id="73292548"/>
<dbReference type="AlphaFoldDB" id="A0A9E7SXD1"/>
<accession>A0A9E7SXD1</accession>
<keyword evidence="1" id="KW-0614">Plasmid</keyword>
<dbReference type="KEGG" id="sawl:NGM29_20840"/>
<dbReference type="EMBL" id="CP100358">
    <property type="protein sequence ID" value="UTF56037.1"/>
    <property type="molecule type" value="Genomic_DNA"/>
</dbReference>
<gene>
    <name evidence="1" type="ORF">NGM29_20840</name>
</gene>
<proteinExistence type="predicted"/>
<reference evidence="1" key="1">
    <citation type="submission" date="2022-06" db="EMBL/GenBank/DDBJ databases">
        <title>Diverse halophilic archaea isolated from saline environments.</title>
        <authorList>
            <person name="Cui H.-L."/>
        </authorList>
    </citation>
    <scope>NUCLEOTIDE SEQUENCE</scope>
    <source>
        <strain evidence="1">WLHS1</strain>
        <plasmid evidence="1">unnamed3</plasmid>
    </source>
</reference>
<name>A0A9E7SXD1_9EURY</name>
<dbReference type="RefSeq" id="WP_254161654.1">
    <property type="nucleotide sequence ID" value="NZ_CP100358.1"/>
</dbReference>
<protein>
    <submittedName>
        <fullName evidence="1">Uncharacterized protein</fullName>
    </submittedName>
</protein>
<evidence type="ECO:0000313" key="1">
    <source>
        <dbReference type="EMBL" id="UTF56037.1"/>
    </source>
</evidence>
<sequence length="79" mass="8141">MSKSDVTEAVEQIEGADPDSVTHYQNGGGHFVIEADADDVDFEAVGEALIDAGVEQAGGLEVPGMVQINYETAGGDGDE</sequence>
<organism evidence="1 2">
    <name type="scientific">Natronosalvus rutilus</name>
    <dbReference type="NCBI Taxonomy" id="2953753"/>
    <lineage>
        <taxon>Archaea</taxon>
        <taxon>Methanobacteriati</taxon>
        <taxon>Methanobacteriota</taxon>
        <taxon>Stenosarchaea group</taxon>
        <taxon>Halobacteria</taxon>
        <taxon>Halobacteriales</taxon>
        <taxon>Natrialbaceae</taxon>
        <taxon>Natronosalvus</taxon>
    </lineage>
</organism>
<evidence type="ECO:0000313" key="2">
    <source>
        <dbReference type="Proteomes" id="UP001056855"/>
    </source>
</evidence>